<evidence type="ECO:0000313" key="20">
    <source>
        <dbReference type="EMBL" id="NVN29604.1"/>
    </source>
</evidence>
<keyword evidence="9" id="KW-0677">Repeat</keyword>
<dbReference type="EC" id="2.7.13.3" evidence="2"/>
<dbReference type="InterPro" id="IPR036890">
    <property type="entry name" value="HATPase_C_sf"/>
</dbReference>
<keyword evidence="11" id="KW-0418">Kinase</keyword>
<evidence type="ECO:0000256" key="2">
    <source>
        <dbReference type="ARBA" id="ARBA00012438"/>
    </source>
</evidence>
<dbReference type="Proteomes" id="UP000565205">
    <property type="component" value="Unassembled WGS sequence"/>
</dbReference>
<dbReference type="GO" id="GO:0006355">
    <property type="term" value="P:regulation of DNA-templated transcription"/>
    <property type="evidence" value="ECO:0007669"/>
    <property type="project" value="InterPro"/>
</dbReference>
<evidence type="ECO:0000256" key="1">
    <source>
        <dbReference type="ARBA" id="ARBA00000085"/>
    </source>
</evidence>
<dbReference type="Gene3D" id="3.30.565.10">
    <property type="entry name" value="Histidine kinase-like ATPase, C-terminal domain"/>
    <property type="match status" value="1"/>
</dbReference>
<protein>
    <recommendedName>
        <fullName evidence="2">histidine kinase</fullName>
        <ecNumber evidence="2">2.7.13.3</ecNumber>
    </recommendedName>
</protein>
<evidence type="ECO:0000313" key="22">
    <source>
        <dbReference type="Proteomes" id="UP000565205"/>
    </source>
</evidence>
<evidence type="ECO:0000256" key="14">
    <source>
        <dbReference type="ARBA" id="ARBA00023026"/>
    </source>
</evidence>
<dbReference type="InterPro" id="IPR001610">
    <property type="entry name" value="PAC"/>
</dbReference>
<evidence type="ECO:0000256" key="12">
    <source>
        <dbReference type="ARBA" id="ARBA00022840"/>
    </source>
</evidence>
<dbReference type="Gene3D" id="3.30.450.20">
    <property type="entry name" value="PAS domain"/>
    <property type="match status" value="2"/>
</dbReference>
<dbReference type="GO" id="GO:0004673">
    <property type="term" value="F:protein histidine kinase activity"/>
    <property type="evidence" value="ECO:0007669"/>
    <property type="project" value="UniProtKB-EC"/>
</dbReference>
<evidence type="ECO:0000256" key="7">
    <source>
        <dbReference type="ARBA" id="ARBA00022643"/>
    </source>
</evidence>
<dbReference type="PANTHER" id="PTHR41523:SF8">
    <property type="entry name" value="ETHYLENE RESPONSE SENSOR PROTEIN"/>
    <property type="match status" value="1"/>
</dbReference>
<name>A0A839V4M1_9PROT</name>
<dbReference type="Pfam" id="PF08448">
    <property type="entry name" value="PAS_4"/>
    <property type="match status" value="1"/>
</dbReference>
<dbReference type="PROSITE" id="PS50112">
    <property type="entry name" value="PAS"/>
    <property type="match status" value="1"/>
</dbReference>
<keyword evidence="14" id="KW-0843">Virulence</keyword>
<evidence type="ECO:0000256" key="5">
    <source>
        <dbReference type="ARBA" id="ARBA00022606"/>
    </source>
</evidence>
<dbReference type="InterPro" id="IPR000700">
    <property type="entry name" value="PAS-assoc_C"/>
</dbReference>
<dbReference type="Pfam" id="PF07536">
    <property type="entry name" value="HWE_HK"/>
    <property type="match status" value="1"/>
</dbReference>
<dbReference type="SMART" id="SM00086">
    <property type="entry name" value="PAC"/>
    <property type="match status" value="2"/>
</dbReference>
<dbReference type="PROSITE" id="PS50113">
    <property type="entry name" value="PAC"/>
    <property type="match status" value="2"/>
</dbReference>
<feature type="transmembrane region" description="Helical" evidence="16">
    <location>
        <begin position="103"/>
        <end position="126"/>
    </location>
</feature>
<dbReference type="EMBL" id="JACHXV010000008">
    <property type="protein sequence ID" value="MBB3174479.1"/>
    <property type="molecule type" value="Genomic_DNA"/>
</dbReference>
<dbReference type="Pfam" id="PF00989">
    <property type="entry name" value="PAS"/>
    <property type="match status" value="1"/>
</dbReference>
<dbReference type="GO" id="GO:0009881">
    <property type="term" value="F:photoreceptor activity"/>
    <property type="evidence" value="ECO:0007669"/>
    <property type="project" value="UniProtKB-KW"/>
</dbReference>
<evidence type="ECO:0000256" key="3">
    <source>
        <dbReference type="ARBA" id="ARBA00022543"/>
    </source>
</evidence>
<keyword evidence="8" id="KW-0808">Transferase</keyword>
<keyword evidence="3" id="KW-0600">Photoreceptor protein</keyword>
<evidence type="ECO:0000256" key="15">
    <source>
        <dbReference type="ARBA" id="ARBA00023170"/>
    </source>
</evidence>
<sequence length="586" mass="62589">MKAVRGLGPDDPLPREARIAAAVMRPRFGMGLSVLMAVLPVSAIAALFWALFATEAPWFVLLGLVVLIALLLGTIPASVAIGLSAVAVALAGGDPAQSWAPTTARWIAAGVFVLTASGLVWIVAALRATLLRLDAMLAEQGRDRAQLAERSAFLTSVLASSTDCIKVLDLTGALTFMSEGGQRVMEVSDFNAIAGCPWPDFWQGSGQADALAAIAAAREGRSAGFIGEAATMAGRLRWWHVAVSPIAGADGQVERILSVSRDITALRESEETTGYYARLIENSSDFIGMARVNGRVFFLNPAGCRLVGLDATAVTSVRMGDFCTPEQRAEFEEVIIPAVRRDGSWSGERLLRHFVTGEPIPVLSTMFPVRDSGGRLIGYGTVIRDFRERKAAEERQAIVNGEIAHRLKNTLAMVQSIATMTLRRTLPPDELARFDERLQALACSHDLLHRSSWHATDLEELARGVLDNLGLLPCCHLSGPAVRLGARAAMPTALLLHELATNALKHGALSQAGGEVDLGWRRESEGDELVLDWVERGGPAVSAPRGRGFGSRLVSMGLLGKGGTTLDWAPSGLHASFRAELAEIEG</sequence>
<evidence type="ECO:0000256" key="4">
    <source>
        <dbReference type="ARBA" id="ARBA00022553"/>
    </source>
</evidence>
<dbReference type="Proteomes" id="UP000557688">
    <property type="component" value="Unassembled WGS sequence"/>
</dbReference>
<dbReference type="CDD" id="cd00130">
    <property type="entry name" value="PAS"/>
    <property type="match status" value="1"/>
</dbReference>
<keyword evidence="10" id="KW-0547">Nucleotide-binding</keyword>
<dbReference type="InterPro" id="IPR011102">
    <property type="entry name" value="Sig_transdc_His_kinase_HWE"/>
</dbReference>
<keyword evidence="21" id="KW-1185">Reference proteome</keyword>
<comment type="catalytic activity">
    <reaction evidence="1">
        <text>ATP + protein L-histidine = ADP + protein N-phospho-L-histidine.</text>
        <dbReference type="EC" id="2.7.13.3"/>
    </reaction>
</comment>
<accession>A0A839V4M1</accession>
<dbReference type="PANTHER" id="PTHR41523">
    <property type="entry name" value="TWO-COMPONENT SYSTEM SENSOR PROTEIN"/>
    <property type="match status" value="1"/>
</dbReference>
<dbReference type="InterPro" id="IPR000014">
    <property type="entry name" value="PAS"/>
</dbReference>
<dbReference type="AlphaFoldDB" id="A0A839V4M1"/>
<feature type="domain" description="PAC" evidence="18">
    <location>
        <begin position="219"/>
        <end position="275"/>
    </location>
</feature>
<evidence type="ECO:0000256" key="6">
    <source>
        <dbReference type="ARBA" id="ARBA00022630"/>
    </source>
</evidence>
<evidence type="ECO:0000259" key="18">
    <source>
        <dbReference type="PROSITE" id="PS50113"/>
    </source>
</evidence>
<reference evidence="19 21" key="2">
    <citation type="submission" date="2020-08" db="EMBL/GenBank/DDBJ databases">
        <title>Genomic Encyclopedia of Type Strains, Phase III (KMG-III): the genomes of soil and plant-associated and newly described type strains.</title>
        <authorList>
            <person name="Whitman W."/>
        </authorList>
    </citation>
    <scope>NUCLEOTIDE SEQUENCE [LARGE SCALE GENOMIC DNA]</scope>
    <source>
        <strain evidence="19 21">CECT 8088</strain>
    </source>
</reference>
<dbReference type="NCBIfam" id="TIGR00229">
    <property type="entry name" value="sensory_box"/>
    <property type="match status" value="2"/>
</dbReference>
<proteinExistence type="predicted"/>
<organism evidence="19 21">
    <name type="scientific">Endobacter medicaginis</name>
    <dbReference type="NCBI Taxonomy" id="1181271"/>
    <lineage>
        <taxon>Bacteria</taxon>
        <taxon>Pseudomonadati</taxon>
        <taxon>Pseudomonadota</taxon>
        <taxon>Alphaproteobacteria</taxon>
        <taxon>Acetobacterales</taxon>
        <taxon>Acetobacteraceae</taxon>
        <taxon>Endobacter</taxon>
    </lineage>
</organism>
<keyword evidence="13" id="KW-0157">Chromophore</keyword>
<feature type="transmembrane region" description="Helical" evidence="16">
    <location>
        <begin position="28"/>
        <end position="52"/>
    </location>
</feature>
<dbReference type="EMBL" id="JABXXQ010000050">
    <property type="protein sequence ID" value="NVN29604.1"/>
    <property type="molecule type" value="Genomic_DNA"/>
</dbReference>
<comment type="caution">
    <text evidence="19">The sequence shown here is derived from an EMBL/GenBank/DDBJ whole genome shotgun (WGS) entry which is preliminary data.</text>
</comment>
<keyword evidence="5" id="KW-0716">Sensory transduction</keyword>
<evidence type="ECO:0000256" key="11">
    <source>
        <dbReference type="ARBA" id="ARBA00022777"/>
    </source>
</evidence>
<keyword evidence="6" id="KW-0285">Flavoprotein</keyword>
<evidence type="ECO:0000256" key="13">
    <source>
        <dbReference type="ARBA" id="ARBA00022991"/>
    </source>
</evidence>
<dbReference type="SUPFAM" id="SSF55785">
    <property type="entry name" value="PYP-like sensor domain (PAS domain)"/>
    <property type="match status" value="2"/>
</dbReference>
<evidence type="ECO:0000256" key="9">
    <source>
        <dbReference type="ARBA" id="ARBA00022737"/>
    </source>
</evidence>
<keyword evidence="15" id="KW-0675">Receptor</keyword>
<keyword evidence="16" id="KW-0472">Membrane</keyword>
<evidence type="ECO:0000259" key="17">
    <source>
        <dbReference type="PROSITE" id="PS50112"/>
    </source>
</evidence>
<evidence type="ECO:0000313" key="21">
    <source>
        <dbReference type="Proteomes" id="UP000557688"/>
    </source>
</evidence>
<feature type="domain" description="PAC" evidence="18">
    <location>
        <begin position="345"/>
        <end position="398"/>
    </location>
</feature>
<evidence type="ECO:0000256" key="10">
    <source>
        <dbReference type="ARBA" id="ARBA00022741"/>
    </source>
</evidence>
<keyword evidence="7" id="KW-0288">FMN</keyword>
<keyword evidence="12" id="KW-0067">ATP-binding</keyword>
<keyword evidence="16" id="KW-1133">Transmembrane helix</keyword>
<reference evidence="20 22" key="1">
    <citation type="submission" date="2020-06" db="EMBL/GenBank/DDBJ databases">
        <title>Description of novel acetic acid bacteria.</title>
        <authorList>
            <person name="Sombolestani A."/>
        </authorList>
    </citation>
    <scope>NUCLEOTIDE SEQUENCE [LARGE SCALE GENOMIC DNA]</scope>
    <source>
        <strain evidence="20 22">LMG 26838</strain>
    </source>
</reference>
<evidence type="ECO:0000256" key="8">
    <source>
        <dbReference type="ARBA" id="ARBA00022679"/>
    </source>
</evidence>
<feature type="transmembrane region" description="Helical" evidence="16">
    <location>
        <begin position="58"/>
        <end position="91"/>
    </location>
</feature>
<dbReference type="InterPro" id="IPR013767">
    <property type="entry name" value="PAS_fold"/>
</dbReference>
<dbReference type="SMART" id="SM00911">
    <property type="entry name" value="HWE_HK"/>
    <property type="match status" value="1"/>
</dbReference>
<evidence type="ECO:0000313" key="19">
    <source>
        <dbReference type="EMBL" id="MBB3174479.1"/>
    </source>
</evidence>
<gene>
    <name evidence="19" type="ORF">FHR90_002320</name>
    <name evidence="20" type="ORF">HUK83_04540</name>
</gene>
<dbReference type="RefSeq" id="WP_176622428.1">
    <property type="nucleotide sequence ID" value="NZ_JABXXQ010000050.1"/>
</dbReference>
<dbReference type="SMART" id="SM00091">
    <property type="entry name" value="PAS"/>
    <property type="match status" value="2"/>
</dbReference>
<dbReference type="InterPro" id="IPR035965">
    <property type="entry name" value="PAS-like_dom_sf"/>
</dbReference>
<feature type="domain" description="PAS" evidence="17">
    <location>
        <begin position="272"/>
        <end position="342"/>
    </location>
</feature>
<keyword evidence="16" id="KW-0812">Transmembrane</keyword>
<keyword evidence="4" id="KW-0597">Phosphoprotein</keyword>
<dbReference type="GO" id="GO:0005524">
    <property type="term" value="F:ATP binding"/>
    <property type="evidence" value="ECO:0007669"/>
    <property type="project" value="UniProtKB-KW"/>
</dbReference>
<evidence type="ECO:0000256" key="16">
    <source>
        <dbReference type="SAM" id="Phobius"/>
    </source>
</evidence>
<dbReference type="InterPro" id="IPR013656">
    <property type="entry name" value="PAS_4"/>
</dbReference>